<evidence type="ECO:0000313" key="2">
    <source>
        <dbReference type="Proteomes" id="UP000027138"/>
    </source>
</evidence>
<gene>
    <name evidence="1" type="ORF">JCGZ_22933</name>
</gene>
<proteinExistence type="predicted"/>
<accession>A0A067K2G1</accession>
<protein>
    <submittedName>
        <fullName evidence="1">Uncharacterized protein</fullName>
    </submittedName>
</protein>
<reference evidence="1 2" key="1">
    <citation type="journal article" date="2014" name="PLoS ONE">
        <title>Global Analysis of Gene Expression Profiles in Physic Nut (Jatropha curcas L.) Seedlings Exposed to Salt Stress.</title>
        <authorList>
            <person name="Zhang L."/>
            <person name="Zhang C."/>
            <person name="Wu P."/>
            <person name="Chen Y."/>
            <person name="Li M."/>
            <person name="Jiang H."/>
            <person name="Wu G."/>
        </authorList>
    </citation>
    <scope>NUCLEOTIDE SEQUENCE [LARGE SCALE GENOMIC DNA]</scope>
    <source>
        <strain evidence="2">cv. GZQX0401</strain>
        <tissue evidence="1">Young leaves</tissue>
    </source>
</reference>
<organism evidence="1 2">
    <name type="scientific">Jatropha curcas</name>
    <name type="common">Barbados nut</name>
    <dbReference type="NCBI Taxonomy" id="180498"/>
    <lineage>
        <taxon>Eukaryota</taxon>
        <taxon>Viridiplantae</taxon>
        <taxon>Streptophyta</taxon>
        <taxon>Embryophyta</taxon>
        <taxon>Tracheophyta</taxon>
        <taxon>Spermatophyta</taxon>
        <taxon>Magnoliopsida</taxon>
        <taxon>eudicotyledons</taxon>
        <taxon>Gunneridae</taxon>
        <taxon>Pentapetalae</taxon>
        <taxon>rosids</taxon>
        <taxon>fabids</taxon>
        <taxon>Malpighiales</taxon>
        <taxon>Euphorbiaceae</taxon>
        <taxon>Crotonoideae</taxon>
        <taxon>Jatropheae</taxon>
        <taxon>Jatropha</taxon>
    </lineage>
</organism>
<dbReference type="EMBL" id="KK914933">
    <property type="protein sequence ID" value="KDP25999.1"/>
    <property type="molecule type" value="Genomic_DNA"/>
</dbReference>
<dbReference type="Proteomes" id="UP000027138">
    <property type="component" value="Unassembled WGS sequence"/>
</dbReference>
<sequence>MPPEADGRPPYTAAAFRAFHSEGAFGSFGPPKNIPGPVPRSSQYSGRFKYHIGILSVNVQNGLRYGRTVCSPALTL</sequence>
<dbReference type="AlphaFoldDB" id="A0A067K2G1"/>
<evidence type="ECO:0000313" key="1">
    <source>
        <dbReference type="EMBL" id="KDP25999.1"/>
    </source>
</evidence>
<name>A0A067K2G1_JATCU</name>
<keyword evidence="2" id="KW-1185">Reference proteome</keyword>